<dbReference type="EMBL" id="SMMG02000001">
    <property type="protein sequence ID" value="KAA3487951.1"/>
    <property type="molecule type" value="Genomic_DNA"/>
</dbReference>
<dbReference type="InterPro" id="IPR012337">
    <property type="entry name" value="RNaseH-like_sf"/>
</dbReference>
<dbReference type="PANTHER" id="PTHR11439:SF502">
    <property type="entry name" value="SECRETED RXLR EFFECTOR PROTEIN 161-LIKE"/>
    <property type="match status" value="1"/>
</dbReference>
<dbReference type="OrthoDB" id="1727805at2759"/>
<comment type="caution">
    <text evidence="2">The sequence shown here is derived from an EMBL/GenBank/DDBJ whole genome shotgun (WGS) entry which is preliminary data.</text>
</comment>
<dbReference type="PANTHER" id="PTHR11439">
    <property type="entry name" value="GAG-POL-RELATED RETROTRANSPOSON"/>
    <property type="match status" value="1"/>
</dbReference>
<reference evidence="3" key="1">
    <citation type="journal article" date="2019" name="Plant Biotechnol. J.">
        <title>Genome sequencing of the Australian wild diploid species Gossypium australe highlights disease resistance and delayed gland morphogenesis.</title>
        <authorList>
            <person name="Cai Y."/>
            <person name="Cai X."/>
            <person name="Wang Q."/>
            <person name="Wang P."/>
            <person name="Zhang Y."/>
            <person name="Cai C."/>
            <person name="Xu Y."/>
            <person name="Wang K."/>
            <person name="Zhou Z."/>
            <person name="Wang C."/>
            <person name="Geng S."/>
            <person name="Li B."/>
            <person name="Dong Q."/>
            <person name="Hou Y."/>
            <person name="Wang H."/>
            <person name="Ai P."/>
            <person name="Liu Z."/>
            <person name="Yi F."/>
            <person name="Sun M."/>
            <person name="An G."/>
            <person name="Cheng J."/>
            <person name="Zhang Y."/>
            <person name="Shi Q."/>
            <person name="Xie Y."/>
            <person name="Shi X."/>
            <person name="Chang Y."/>
            <person name="Huang F."/>
            <person name="Chen Y."/>
            <person name="Hong S."/>
            <person name="Mi L."/>
            <person name="Sun Q."/>
            <person name="Zhang L."/>
            <person name="Zhou B."/>
            <person name="Peng R."/>
            <person name="Zhang X."/>
            <person name="Liu F."/>
        </authorList>
    </citation>
    <scope>NUCLEOTIDE SEQUENCE [LARGE SCALE GENOMIC DNA]</scope>
    <source>
        <strain evidence="3">cv. PA1801</strain>
    </source>
</reference>
<name>A0A5B6X168_9ROSI</name>
<dbReference type="Proteomes" id="UP000325315">
    <property type="component" value="Unassembled WGS sequence"/>
</dbReference>
<evidence type="ECO:0000313" key="2">
    <source>
        <dbReference type="EMBL" id="KAA3487951.1"/>
    </source>
</evidence>
<accession>A0A5B6X168</accession>
<protein>
    <submittedName>
        <fullName evidence="2">Retrovirus-related Pol polyprotein from transposon TNT 1-94</fullName>
    </submittedName>
</protein>
<dbReference type="AlphaFoldDB" id="A0A5B6X168"/>
<keyword evidence="3" id="KW-1185">Reference proteome</keyword>
<sequence length="299" mass="34444">MEMARCLLFEKDLPKVVWAEAVINLVYFLNLLPTSALVGKTPYEAWHGVKPSIEHFRVFGCDSFSLVTDIKRSKLDKRGTRSLDDVYARMIDEIKMIEKNLSWQLVDWPKNYKMPAMKGLNVYHLDVKSAFLNGLLENEIFVEQPEGFQASENEGNVYKLQKALYGLKQAPRACYSRIDSYLLQEGFIRSESEATLPYIMYVARLLSGFIQALNQTRYGATKGVMRYIKGTFNYGIWYLKNDCCKFKGYANSDWAGSVDDCKCTSGYVFLLEVVPLHGIQRSKMWWFISQLKLSMSLLQ</sequence>
<evidence type="ECO:0000313" key="3">
    <source>
        <dbReference type="Proteomes" id="UP000325315"/>
    </source>
</evidence>
<proteinExistence type="predicted"/>
<dbReference type="Pfam" id="PF07727">
    <property type="entry name" value="RVT_2"/>
    <property type="match status" value="1"/>
</dbReference>
<gene>
    <name evidence="2" type="ORF">EPI10_031742</name>
</gene>
<feature type="domain" description="Reverse transcriptase Ty1/copia-type" evidence="1">
    <location>
        <begin position="116"/>
        <end position="196"/>
    </location>
</feature>
<organism evidence="2 3">
    <name type="scientific">Gossypium australe</name>
    <dbReference type="NCBI Taxonomy" id="47621"/>
    <lineage>
        <taxon>Eukaryota</taxon>
        <taxon>Viridiplantae</taxon>
        <taxon>Streptophyta</taxon>
        <taxon>Embryophyta</taxon>
        <taxon>Tracheophyta</taxon>
        <taxon>Spermatophyta</taxon>
        <taxon>Magnoliopsida</taxon>
        <taxon>eudicotyledons</taxon>
        <taxon>Gunneridae</taxon>
        <taxon>Pentapetalae</taxon>
        <taxon>rosids</taxon>
        <taxon>malvids</taxon>
        <taxon>Malvales</taxon>
        <taxon>Malvaceae</taxon>
        <taxon>Malvoideae</taxon>
        <taxon>Gossypium</taxon>
    </lineage>
</organism>
<evidence type="ECO:0000259" key="1">
    <source>
        <dbReference type="Pfam" id="PF07727"/>
    </source>
</evidence>
<dbReference type="SUPFAM" id="SSF53098">
    <property type="entry name" value="Ribonuclease H-like"/>
    <property type="match status" value="1"/>
</dbReference>
<dbReference type="InterPro" id="IPR013103">
    <property type="entry name" value="RVT_2"/>
</dbReference>